<dbReference type="Proteomes" id="UP000642748">
    <property type="component" value="Unassembled WGS sequence"/>
</dbReference>
<accession>A0A8J3VWN6</accession>
<sequence length="566" mass="59109">MATDMSTALVDASGTVLGMLTPYQQQLSTIIQQCTGNPTTVGQAAQTYAAGASGSTQVSGSVGDVSRVLAEAWQGPAATAYGTAAQGLQSRATDASHRLQLQADSMHRVAQSQQEIQGQLTDLANTFGSLGNQLVAASRAVPPAAVPQLQAQAQQLGTAYAQQATQLKQSLSTVLAQEAAKLKQAKAAQPATTARPALPAFQQMYDWFYDCVQRQELGTKTAKDANGHLVTTLNAPRESRLRTVAGTPASMATRNQTTMANAVTTLGYPQNGALLNQANPPLTPQELAAARTHMNNIAAAQHATTAALVADQAVTAATTARDKAQKTLSTLTAQATQLSQSRPGSAASQAAVARQTAVLQQAQAKLNAKVQAAQQAAGPASALLANPAKFVQDHSNTGLSQGDLQNMLLAGAAARDPAKLTPADQAQVAALQQTLTAAGDLRVDAGTTKTLQEFRYEDLAGWQRLGVNNLDLGSGSVGQRIQDIAYSDPDHRTLTDAALQKYLTDARAQYNSGKLRSDDAVIQAAAKRQNGGNVPISKTQKRPYPDIIVDCYNQKKQAVAKAAAAK</sequence>
<organism evidence="1 2">
    <name type="scientific">Rugosimonospora africana</name>
    <dbReference type="NCBI Taxonomy" id="556532"/>
    <lineage>
        <taxon>Bacteria</taxon>
        <taxon>Bacillati</taxon>
        <taxon>Actinomycetota</taxon>
        <taxon>Actinomycetes</taxon>
        <taxon>Micromonosporales</taxon>
        <taxon>Micromonosporaceae</taxon>
        <taxon>Rugosimonospora</taxon>
    </lineage>
</organism>
<evidence type="ECO:0000313" key="2">
    <source>
        <dbReference type="Proteomes" id="UP000642748"/>
    </source>
</evidence>
<keyword evidence="2" id="KW-1185">Reference proteome</keyword>
<reference evidence="1" key="1">
    <citation type="submission" date="2021-01" db="EMBL/GenBank/DDBJ databases">
        <title>Whole genome shotgun sequence of Rugosimonospora africana NBRC 104875.</title>
        <authorList>
            <person name="Komaki H."/>
            <person name="Tamura T."/>
        </authorList>
    </citation>
    <scope>NUCLEOTIDE SEQUENCE</scope>
    <source>
        <strain evidence="1">NBRC 104875</strain>
    </source>
</reference>
<gene>
    <name evidence="1" type="ORF">Raf01_92130</name>
</gene>
<comment type="caution">
    <text evidence="1">The sequence shown here is derived from an EMBL/GenBank/DDBJ whole genome shotgun (WGS) entry which is preliminary data.</text>
</comment>
<proteinExistence type="predicted"/>
<evidence type="ECO:0000313" key="1">
    <source>
        <dbReference type="EMBL" id="GIH21041.1"/>
    </source>
</evidence>
<dbReference type="EMBL" id="BONZ01000114">
    <property type="protein sequence ID" value="GIH21041.1"/>
    <property type="molecule type" value="Genomic_DNA"/>
</dbReference>
<name>A0A8J3VWN6_9ACTN</name>
<dbReference type="AlphaFoldDB" id="A0A8J3VWN6"/>
<dbReference type="RefSeq" id="WP_203924450.1">
    <property type="nucleotide sequence ID" value="NZ_BONZ01000114.1"/>
</dbReference>
<protein>
    <submittedName>
        <fullName evidence="1">Uncharacterized protein</fullName>
    </submittedName>
</protein>